<comment type="caution">
    <text evidence="7">The sequence shown here is derived from an EMBL/GenBank/DDBJ whole genome shotgun (WGS) entry which is preliminary data.</text>
</comment>
<dbReference type="Gene3D" id="1.25.40.10">
    <property type="entry name" value="Tetratricopeptide repeat domain"/>
    <property type="match status" value="1"/>
</dbReference>
<dbReference type="InterPro" id="IPR011006">
    <property type="entry name" value="CheY-like_superfamily"/>
</dbReference>
<evidence type="ECO:0000313" key="8">
    <source>
        <dbReference type="Proteomes" id="UP001589619"/>
    </source>
</evidence>
<evidence type="ECO:0000256" key="5">
    <source>
        <dbReference type="PROSITE-ProRule" id="PRU00169"/>
    </source>
</evidence>
<dbReference type="SUPFAM" id="SSF52172">
    <property type="entry name" value="CheY-like"/>
    <property type="match status" value="1"/>
</dbReference>
<evidence type="ECO:0000256" key="2">
    <source>
        <dbReference type="ARBA" id="ARBA00023015"/>
    </source>
</evidence>
<evidence type="ECO:0000256" key="3">
    <source>
        <dbReference type="ARBA" id="ARBA00023125"/>
    </source>
</evidence>
<dbReference type="Proteomes" id="UP001589619">
    <property type="component" value="Unassembled WGS sequence"/>
</dbReference>
<reference evidence="7 8" key="1">
    <citation type="submission" date="2024-09" db="EMBL/GenBank/DDBJ databases">
        <authorList>
            <person name="Sun Q."/>
            <person name="Mori K."/>
        </authorList>
    </citation>
    <scope>NUCLEOTIDE SEQUENCE [LARGE SCALE GENOMIC DNA]</scope>
    <source>
        <strain evidence="7 8">JCM 12520</strain>
    </source>
</reference>
<dbReference type="EMBL" id="JBHMAG010000002">
    <property type="protein sequence ID" value="MFB9750265.1"/>
    <property type="molecule type" value="Genomic_DNA"/>
</dbReference>
<dbReference type="SMART" id="SM01043">
    <property type="entry name" value="BTAD"/>
    <property type="match status" value="1"/>
</dbReference>
<dbReference type="InterPro" id="IPR011990">
    <property type="entry name" value="TPR-like_helical_dom_sf"/>
</dbReference>
<dbReference type="Pfam" id="PF03704">
    <property type="entry name" value="BTAD"/>
    <property type="match status" value="1"/>
</dbReference>
<dbReference type="SUPFAM" id="SSF46894">
    <property type="entry name" value="C-terminal effector domain of the bipartite response regulators"/>
    <property type="match status" value="1"/>
</dbReference>
<keyword evidence="4" id="KW-0804">Transcription</keyword>
<dbReference type="SUPFAM" id="SSF48452">
    <property type="entry name" value="TPR-like"/>
    <property type="match status" value="1"/>
</dbReference>
<organism evidence="7 8">
    <name type="scientific">Paenibacillus hodogayensis</name>
    <dbReference type="NCBI Taxonomy" id="279208"/>
    <lineage>
        <taxon>Bacteria</taxon>
        <taxon>Bacillati</taxon>
        <taxon>Bacillota</taxon>
        <taxon>Bacilli</taxon>
        <taxon>Bacillales</taxon>
        <taxon>Paenibacillaceae</taxon>
        <taxon>Paenibacillus</taxon>
    </lineage>
</organism>
<name>A0ABV5VPR3_9BACL</name>
<dbReference type="Gene3D" id="3.40.50.2300">
    <property type="match status" value="1"/>
</dbReference>
<dbReference type="InterPro" id="IPR016032">
    <property type="entry name" value="Sig_transdc_resp-reg_C-effctor"/>
</dbReference>
<proteinExistence type="predicted"/>
<sequence>MLHAYLVDDELHTLNMLDMFLVRTGKVVIAGRSGNGFEALEALRLMRPQVWFLDIEMPGMNGLELAEHIQQADPSAAIVFTTAYDQYAIAAFELAAIDYLLKPVEMGRLSRTVDRLEKEIEWRQSAAKTVPEPPQRETLDVYMLGTFRVASSSGSGIAWRTAKVKELFAYLLLHLPNANEVHRDRIIERLWPDEPYEKAKIYLHTCISLLRKNLRQIGFAKILGFEKECYVLDPDQIRSDVHRFEAGFQAGHVGGSTPIAGLEQSLELYRGDLLGKEDYPWAVELSHQLEKTAVVGLLKLSQLYLAEQSGKKAAEAAERAMDLSPYEEEAYRLAMQAYLMMGKHDHVLRTYQELKERLGELQIQPSALTRQLYELIATPGTERQEPEG</sequence>
<dbReference type="PROSITE" id="PS50110">
    <property type="entry name" value="RESPONSE_REGULATORY"/>
    <property type="match status" value="1"/>
</dbReference>
<protein>
    <submittedName>
        <fullName evidence="7">Response regulator</fullName>
    </submittedName>
</protein>
<feature type="domain" description="Response regulatory" evidence="6">
    <location>
        <begin position="3"/>
        <end position="117"/>
    </location>
</feature>
<dbReference type="InterPro" id="IPR001789">
    <property type="entry name" value="Sig_transdc_resp-reg_receiver"/>
</dbReference>
<feature type="modified residue" description="4-aspartylphosphate" evidence="5">
    <location>
        <position position="54"/>
    </location>
</feature>
<dbReference type="PANTHER" id="PTHR35807">
    <property type="entry name" value="TRANSCRIPTIONAL REGULATOR REDD-RELATED"/>
    <property type="match status" value="1"/>
</dbReference>
<keyword evidence="8" id="KW-1185">Reference proteome</keyword>
<evidence type="ECO:0000256" key="1">
    <source>
        <dbReference type="ARBA" id="ARBA00023012"/>
    </source>
</evidence>
<evidence type="ECO:0000256" key="4">
    <source>
        <dbReference type="ARBA" id="ARBA00023163"/>
    </source>
</evidence>
<dbReference type="RefSeq" id="WP_344916952.1">
    <property type="nucleotide sequence ID" value="NZ_BAAAYO010000021.1"/>
</dbReference>
<accession>A0ABV5VPR3</accession>
<dbReference type="SMART" id="SM00448">
    <property type="entry name" value="REC"/>
    <property type="match status" value="1"/>
</dbReference>
<dbReference type="Gene3D" id="1.10.10.10">
    <property type="entry name" value="Winged helix-like DNA-binding domain superfamily/Winged helix DNA-binding domain"/>
    <property type="match status" value="1"/>
</dbReference>
<dbReference type="PANTHER" id="PTHR35807:SF2">
    <property type="entry name" value="TRANSCRIPTIONAL ACTIVATOR DOMAIN"/>
    <property type="match status" value="1"/>
</dbReference>
<keyword evidence="2" id="KW-0805">Transcription regulation</keyword>
<dbReference type="InterPro" id="IPR005158">
    <property type="entry name" value="BTAD"/>
</dbReference>
<dbReference type="InterPro" id="IPR036388">
    <property type="entry name" value="WH-like_DNA-bd_sf"/>
</dbReference>
<keyword evidence="1" id="KW-0902">Two-component regulatory system</keyword>
<gene>
    <name evidence="7" type="ORF">ACFFNY_01655</name>
</gene>
<dbReference type="InterPro" id="IPR051677">
    <property type="entry name" value="AfsR-DnrI-RedD_regulator"/>
</dbReference>
<evidence type="ECO:0000259" key="6">
    <source>
        <dbReference type="PROSITE" id="PS50110"/>
    </source>
</evidence>
<dbReference type="Pfam" id="PF00072">
    <property type="entry name" value="Response_reg"/>
    <property type="match status" value="1"/>
</dbReference>
<keyword evidence="3" id="KW-0238">DNA-binding</keyword>
<keyword evidence="5" id="KW-0597">Phosphoprotein</keyword>
<evidence type="ECO:0000313" key="7">
    <source>
        <dbReference type="EMBL" id="MFB9750265.1"/>
    </source>
</evidence>